<protein>
    <submittedName>
        <fullName evidence="2">Uncharacterized protein</fullName>
    </submittedName>
</protein>
<dbReference type="Proteomes" id="UP001302745">
    <property type="component" value="Unassembled WGS sequence"/>
</dbReference>
<dbReference type="PANTHER" id="PTHR35394">
    <property type="entry name" value="DUF3176 DOMAIN-CONTAINING PROTEIN"/>
    <property type="match status" value="1"/>
</dbReference>
<dbReference type="EMBL" id="MU857423">
    <property type="protein sequence ID" value="KAK4148397.1"/>
    <property type="molecule type" value="Genomic_DNA"/>
</dbReference>
<reference evidence="2" key="1">
    <citation type="journal article" date="2023" name="Mol. Phylogenet. Evol.">
        <title>Genome-scale phylogeny and comparative genomics of the fungal order Sordariales.</title>
        <authorList>
            <person name="Hensen N."/>
            <person name="Bonometti L."/>
            <person name="Westerberg I."/>
            <person name="Brannstrom I.O."/>
            <person name="Guillou S."/>
            <person name="Cros-Aarteil S."/>
            <person name="Calhoun S."/>
            <person name="Haridas S."/>
            <person name="Kuo A."/>
            <person name="Mondo S."/>
            <person name="Pangilinan J."/>
            <person name="Riley R."/>
            <person name="LaButti K."/>
            <person name="Andreopoulos B."/>
            <person name="Lipzen A."/>
            <person name="Chen C."/>
            <person name="Yan M."/>
            <person name="Daum C."/>
            <person name="Ng V."/>
            <person name="Clum A."/>
            <person name="Steindorff A."/>
            <person name="Ohm R.A."/>
            <person name="Martin F."/>
            <person name="Silar P."/>
            <person name="Natvig D.O."/>
            <person name="Lalanne C."/>
            <person name="Gautier V."/>
            <person name="Ament-Velasquez S.L."/>
            <person name="Kruys A."/>
            <person name="Hutchinson M.I."/>
            <person name="Powell A.J."/>
            <person name="Barry K."/>
            <person name="Miller A.N."/>
            <person name="Grigoriev I.V."/>
            <person name="Debuchy R."/>
            <person name="Gladieux P."/>
            <person name="Hiltunen Thoren M."/>
            <person name="Johannesson H."/>
        </authorList>
    </citation>
    <scope>NUCLEOTIDE SEQUENCE</scope>
    <source>
        <strain evidence="2">CBS 538.74</strain>
    </source>
</reference>
<evidence type="ECO:0000256" key="1">
    <source>
        <dbReference type="SAM" id="Phobius"/>
    </source>
</evidence>
<accession>A0AAN6VBK4</accession>
<dbReference type="AlphaFoldDB" id="A0AAN6VBK4"/>
<evidence type="ECO:0000313" key="3">
    <source>
        <dbReference type="Proteomes" id="UP001302745"/>
    </source>
</evidence>
<name>A0AAN6VBK4_9PEZI</name>
<comment type="caution">
    <text evidence="2">The sequence shown here is derived from an EMBL/GenBank/DDBJ whole genome shotgun (WGS) entry which is preliminary data.</text>
</comment>
<keyword evidence="3" id="KW-1185">Reference proteome</keyword>
<gene>
    <name evidence="2" type="ORF">C8A00DRAFT_39041</name>
</gene>
<organism evidence="2 3">
    <name type="scientific">Chaetomidium leptoderma</name>
    <dbReference type="NCBI Taxonomy" id="669021"/>
    <lineage>
        <taxon>Eukaryota</taxon>
        <taxon>Fungi</taxon>
        <taxon>Dikarya</taxon>
        <taxon>Ascomycota</taxon>
        <taxon>Pezizomycotina</taxon>
        <taxon>Sordariomycetes</taxon>
        <taxon>Sordariomycetidae</taxon>
        <taxon>Sordariales</taxon>
        <taxon>Chaetomiaceae</taxon>
        <taxon>Chaetomidium</taxon>
    </lineage>
</organism>
<reference evidence="2" key="2">
    <citation type="submission" date="2023-05" db="EMBL/GenBank/DDBJ databases">
        <authorList>
            <consortium name="Lawrence Berkeley National Laboratory"/>
            <person name="Steindorff A."/>
            <person name="Hensen N."/>
            <person name="Bonometti L."/>
            <person name="Westerberg I."/>
            <person name="Brannstrom I.O."/>
            <person name="Guillou S."/>
            <person name="Cros-Aarteil S."/>
            <person name="Calhoun S."/>
            <person name="Haridas S."/>
            <person name="Kuo A."/>
            <person name="Mondo S."/>
            <person name="Pangilinan J."/>
            <person name="Riley R."/>
            <person name="Labutti K."/>
            <person name="Andreopoulos B."/>
            <person name="Lipzen A."/>
            <person name="Chen C."/>
            <person name="Yanf M."/>
            <person name="Daum C."/>
            <person name="Ng V."/>
            <person name="Clum A."/>
            <person name="Ohm R."/>
            <person name="Martin F."/>
            <person name="Silar P."/>
            <person name="Natvig D."/>
            <person name="Lalanne C."/>
            <person name="Gautier V."/>
            <person name="Ament-Velasquez S.L."/>
            <person name="Kruys A."/>
            <person name="Hutchinson M.I."/>
            <person name="Powell A.J."/>
            <person name="Barry K."/>
            <person name="Miller A.N."/>
            <person name="Grigoriev I.V."/>
            <person name="Debuchy R."/>
            <person name="Gladieux P."/>
            <person name="Thoren M.H."/>
            <person name="Johannesson H."/>
        </authorList>
    </citation>
    <scope>NUCLEOTIDE SEQUENCE</scope>
    <source>
        <strain evidence="2">CBS 538.74</strain>
    </source>
</reference>
<dbReference type="Pfam" id="PF11374">
    <property type="entry name" value="DUF3176"/>
    <property type="match status" value="1"/>
</dbReference>
<feature type="transmembrane region" description="Helical" evidence="1">
    <location>
        <begin position="87"/>
        <end position="105"/>
    </location>
</feature>
<dbReference type="InterPro" id="IPR021514">
    <property type="entry name" value="DUF3176"/>
</dbReference>
<sequence length="466" mass="50144">MVYVLWRYDGQRIPDWGSLSFNTLISILAVVSKMAALYGATSAISQLKWVWLTEHGKNLIDYKTFDSGSRGVSGAAMLAWTLKGRSVAVLGAFAIIIGAAAGPFAQKIVHFTSHEYVDVAQTAWITRAEIVDSLGPKMDSTTWSLDTIFKANAITSLFLPTQEVLSQPRFNCPTGNCTWAPFSTLGFCPTCADVSSQLNRTCKTVGDNVMTAQACTVAFPGENDPLSLSYIADPDYPGTSTYMVLNSSLAANATVLTNITWPQTVYQSIRAVVSPQQLGGTQNPYLEAGGQLANNGVHVLKTDTRFIGSECALSPCVRRVQASVSRGEYSETVLDTFSDFGEYTYASPINFTIHPKWLEAVLYNAYYGGLDPLGGQLMGSVFTHDSNQAIRVQDMPAVGAPSRQNDALQAVFYADFHNGTSTCPTPDDNVACAFRALAAAMTKSVRDVAVLRNGTAAPYTAEGAVN</sequence>
<proteinExistence type="predicted"/>
<evidence type="ECO:0000313" key="2">
    <source>
        <dbReference type="EMBL" id="KAK4148397.1"/>
    </source>
</evidence>
<keyword evidence="1" id="KW-0472">Membrane</keyword>
<dbReference type="PANTHER" id="PTHR35394:SF5">
    <property type="entry name" value="DUF3176 DOMAIN-CONTAINING PROTEIN"/>
    <property type="match status" value="1"/>
</dbReference>
<keyword evidence="1" id="KW-1133">Transmembrane helix</keyword>
<keyword evidence="1" id="KW-0812">Transmembrane</keyword>